<evidence type="ECO:0000256" key="2">
    <source>
        <dbReference type="PIRSR" id="PIRSR001220-2"/>
    </source>
</evidence>
<sequence>MKILFVQTGGTIDKDYPRTTKGYAFEIGEAAAKRIVDQVHHSIEPHFTTAFQKDSLEITDADRQLLSDLVQDSECDKIVVTHGTDTMIETACFLCKHNSHKVVIFTGSHRPQKFTDSDAGFNLGAAVGALSCINQPGIYIAMSGRVLPCHQVNRDSSGRFQEIDSTQQPLSN</sequence>
<gene>
    <name evidence="4" type="ORF">CYMTET_3551</name>
</gene>
<dbReference type="GO" id="GO:0004067">
    <property type="term" value="F:asparaginase activity"/>
    <property type="evidence" value="ECO:0007669"/>
    <property type="project" value="UniProtKB-UniRule"/>
</dbReference>
<accession>A0AAE0H381</accession>
<dbReference type="InterPro" id="IPR036152">
    <property type="entry name" value="Asp/glu_Ase-like_sf"/>
</dbReference>
<dbReference type="SUPFAM" id="SSF53774">
    <property type="entry name" value="Glutaminase/Asparaginase"/>
    <property type="match status" value="1"/>
</dbReference>
<organism evidence="4 5">
    <name type="scientific">Cymbomonas tetramitiformis</name>
    <dbReference type="NCBI Taxonomy" id="36881"/>
    <lineage>
        <taxon>Eukaryota</taxon>
        <taxon>Viridiplantae</taxon>
        <taxon>Chlorophyta</taxon>
        <taxon>Pyramimonadophyceae</taxon>
        <taxon>Pyramimonadales</taxon>
        <taxon>Pyramimonadaceae</taxon>
        <taxon>Cymbomonas</taxon>
    </lineage>
</organism>
<evidence type="ECO:0000259" key="3">
    <source>
        <dbReference type="Pfam" id="PF00710"/>
    </source>
</evidence>
<protein>
    <recommendedName>
        <fullName evidence="3">L-asparaginase N-terminal domain-containing protein</fullName>
    </recommendedName>
</protein>
<dbReference type="InterPro" id="IPR027474">
    <property type="entry name" value="L-asparaginase_N"/>
</dbReference>
<dbReference type="PRINTS" id="PR00139">
    <property type="entry name" value="ASNGLNASE"/>
</dbReference>
<dbReference type="AlphaFoldDB" id="A0AAE0H381"/>
<dbReference type="Proteomes" id="UP001190700">
    <property type="component" value="Unassembled WGS sequence"/>
</dbReference>
<dbReference type="Pfam" id="PF00710">
    <property type="entry name" value="Asparaginase"/>
    <property type="match status" value="1"/>
</dbReference>
<dbReference type="PANTHER" id="PTHR11707:SF28">
    <property type="entry name" value="60 KDA LYSOPHOSPHOLIPASE"/>
    <property type="match status" value="1"/>
</dbReference>
<dbReference type="PIRSF" id="PIRSF001220">
    <property type="entry name" value="L-ASNase_gatD"/>
    <property type="match status" value="1"/>
</dbReference>
<evidence type="ECO:0000256" key="1">
    <source>
        <dbReference type="PIRSR" id="PIRSR001220-1"/>
    </source>
</evidence>
<dbReference type="EMBL" id="LGRX02000280">
    <property type="protein sequence ID" value="KAK3288986.1"/>
    <property type="molecule type" value="Genomic_DNA"/>
</dbReference>
<dbReference type="InterPro" id="IPR037152">
    <property type="entry name" value="L-asparaginase_N_sf"/>
</dbReference>
<reference evidence="4 5" key="1">
    <citation type="journal article" date="2015" name="Genome Biol. Evol.">
        <title>Comparative Genomics of a Bacterivorous Green Alga Reveals Evolutionary Causalities and Consequences of Phago-Mixotrophic Mode of Nutrition.</title>
        <authorList>
            <person name="Burns J.A."/>
            <person name="Paasch A."/>
            <person name="Narechania A."/>
            <person name="Kim E."/>
        </authorList>
    </citation>
    <scope>NUCLEOTIDE SEQUENCE [LARGE SCALE GENOMIC DNA]</scope>
    <source>
        <strain evidence="4 5">PLY_AMNH</strain>
    </source>
</reference>
<feature type="binding site" evidence="2">
    <location>
        <begin position="84"/>
        <end position="85"/>
    </location>
    <ligand>
        <name>substrate</name>
    </ligand>
</feature>
<dbReference type="PANTHER" id="PTHR11707">
    <property type="entry name" value="L-ASPARAGINASE"/>
    <property type="match status" value="1"/>
</dbReference>
<dbReference type="Gene3D" id="3.40.50.1170">
    <property type="entry name" value="L-asparaginase, N-terminal domain"/>
    <property type="match status" value="1"/>
</dbReference>
<dbReference type="InterPro" id="IPR006034">
    <property type="entry name" value="Asparaginase/glutaminase-like"/>
</dbReference>
<comment type="caution">
    <text evidence="4">The sequence shown here is derived from an EMBL/GenBank/DDBJ whole genome shotgun (WGS) entry which is preliminary data.</text>
</comment>
<feature type="domain" description="L-asparaginase N-terminal" evidence="3">
    <location>
        <begin position="2"/>
        <end position="168"/>
    </location>
</feature>
<evidence type="ECO:0000313" key="5">
    <source>
        <dbReference type="Proteomes" id="UP001190700"/>
    </source>
</evidence>
<evidence type="ECO:0000313" key="4">
    <source>
        <dbReference type="EMBL" id="KAK3288986.1"/>
    </source>
</evidence>
<feature type="active site" description="O-isoaspartyl threonine intermediate" evidence="1">
    <location>
        <position position="11"/>
    </location>
</feature>
<name>A0AAE0H381_9CHLO</name>
<dbReference type="PIRSF" id="PIRSF500176">
    <property type="entry name" value="L_ASNase"/>
    <property type="match status" value="1"/>
</dbReference>
<dbReference type="PROSITE" id="PS51732">
    <property type="entry name" value="ASN_GLN_ASE_3"/>
    <property type="match status" value="1"/>
</dbReference>
<keyword evidence="5" id="KW-1185">Reference proteome</keyword>
<feature type="binding site" evidence="2">
    <location>
        <position position="55"/>
    </location>
    <ligand>
        <name>substrate</name>
    </ligand>
</feature>
<proteinExistence type="predicted"/>